<sequence>MPRISKIEMDRWLVSGSWKDLEKRAAQIVFDAEASAGSGRLSPLLGGGTRLMLELSHRISRDIDLFIRDPQWIG</sequence>
<organism evidence="1">
    <name type="scientific">Leptospirillum ferriphilum</name>
    <dbReference type="NCBI Taxonomy" id="178606"/>
    <lineage>
        <taxon>Bacteria</taxon>
        <taxon>Pseudomonadati</taxon>
        <taxon>Nitrospirota</taxon>
        <taxon>Nitrospiria</taxon>
        <taxon>Nitrospirales</taxon>
        <taxon>Nitrospiraceae</taxon>
        <taxon>Leptospirillum</taxon>
    </lineage>
</organism>
<reference evidence="1" key="1">
    <citation type="submission" date="2017-12" db="EMBL/GenBank/DDBJ databases">
        <authorList>
            <consortium name="SysMetEx"/>
        </authorList>
    </citation>
    <scope>NUCLEOTIDE SEQUENCE</scope>
    <source>
        <strain evidence="1">Pb_238</strain>
    </source>
</reference>
<protein>
    <recommendedName>
        <fullName evidence="2">Nucleotidyl transferase AbiEii/AbiGii toxin family protein</fullName>
    </recommendedName>
</protein>
<accession>A0A2I2MIR0</accession>
<evidence type="ECO:0000313" key="1">
    <source>
        <dbReference type="EMBL" id="SOU93562.1"/>
    </source>
</evidence>
<dbReference type="OrthoDB" id="9013441at2"/>
<proteinExistence type="predicted"/>
<dbReference type="EMBL" id="LT966316">
    <property type="protein sequence ID" value="SOU93562.1"/>
    <property type="molecule type" value="Genomic_DNA"/>
</dbReference>
<name>A0A2I2MIR0_9BACT</name>
<gene>
    <name evidence="1" type="ORF">LFTS_02216</name>
</gene>
<evidence type="ECO:0008006" key="2">
    <source>
        <dbReference type="Google" id="ProtNLM"/>
    </source>
</evidence>
<dbReference type="RefSeq" id="WP_036080558.1">
    <property type="nucleotide sequence ID" value="NZ_OBMB01000001.1"/>
</dbReference>
<dbReference type="AlphaFoldDB" id="A0A2I2MIR0"/>